<keyword evidence="4" id="KW-1185">Reference proteome</keyword>
<dbReference type="PANTHER" id="PTHR40469">
    <property type="entry name" value="SECRETED GLYCOSYL HYDROLASE"/>
    <property type="match status" value="1"/>
</dbReference>
<dbReference type="OrthoDB" id="3482285at2759"/>
<dbReference type="OMA" id="DLYMLEY"/>
<dbReference type="InterPro" id="IPR029062">
    <property type="entry name" value="Class_I_gatase-like"/>
</dbReference>
<dbReference type="Pfam" id="PF06283">
    <property type="entry name" value="ThuA"/>
    <property type="match status" value="1"/>
</dbReference>
<dbReference type="InterPro" id="IPR035986">
    <property type="entry name" value="PKD_dom_sf"/>
</dbReference>
<dbReference type="PANTHER" id="PTHR40469:SF2">
    <property type="entry name" value="GALACTOSE-BINDING DOMAIN-LIKE SUPERFAMILY PROTEIN"/>
    <property type="match status" value="1"/>
</dbReference>
<dbReference type="SUPFAM" id="SSF49785">
    <property type="entry name" value="Galactose-binding domain-like"/>
    <property type="match status" value="2"/>
</dbReference>
<dbReference type="InterPro" id="IPR012938">
    <property type="entry name" value="Glc/Sorbosone_DH"/>
</dbReference>
<name>A0A1Y1HV00_KLENI</name>
<dbReference type="Pfam" id="PF00801">
    <property type="entry name" value="PKD"/>
    <property type="match status" value="1"/>
</dbReference>
<accession>A0A1Y1HV00</accession>
<sequence>MVDHLETSTGLSPTGLTAYDTIVFLLTSGNVLSSKDQRNAIANYIQGGGSFVGVHSAAETMIGWDWFDTLIGGRPAAGRNGSQLTGGTVLVHDRFHPASTVLPERWNVSEHWLAFDLTPGVHTLALLQRSADMPGYNIGAAQFDQPIAWTHRPFGSRSFYTSLGHNPDLWADPLMIKHVVGGIAWAGRAWQKQGGEHPGIPSGHLPVDTRARSLLAKEGRMMADDDGTATNDAAYEKDTLYNFQQGEQPMSIAIAPDGRVFIVVRNGELQIFNPATSTISTAARWNVTNSNEDGLLGLGLDPDFENNGYIYVYWSPVHETSPTQNILSRYKMTGDTVDVSSEKRLLRINTQRLACCHSGGNIKFDSHGNLLLSVGDNTYQTGWAPTDDRPGFYVLDSQKSAANTNDLRGAINRIRPTEDGYEIPPNNLFPGDDLHRPEIYAMGVRNPFRFSIDPHTNNLYWGDVGPDETAPNPARGPLGMDEINQLKFDEPGNYGWPYCIGPNLPYVKFDYSTQQSTGVPFDCENPSNLSPNNNGAKTGLPPSRPAMVYYNYGPSKDWPQFDAADPSKAAGRCIVAPFFYRYDHPFIAPGAPYRLPPYFDNTLFAADWFRDQIRLLKFDENANILSVTPAFTSFTWLSPMDIEVAPDGSLYIVEFGQGFDLKGARLSRLRYMGVASPIHCQVYGTPLAGPRPLEVGFTSWGSSTSDGLDMTFAWDFNSNGTVDTYEPHPHYVYTVAGVHVATLTITTAASTKSCTIPVDVASEGNTAPDVRVVFPPQGGVFTWGDEVDFKVAVFDAEDGSTEDGGISCSTVQVIPGLGHCPSPSSPCHEHNSITYYDCQATFGPLIDEHSWEKFYYLVEGIYPDHGGLNGAPPLTGIGWSQIMPSVWQTEFYDDKSSPYLLERPTADPVGGETEVYNITDGDWLRYDNWNLFNIDSIRIRAYSSQRAYVDVRIGSLKGRRIATVPITPTAPQEFTDFVAPIEDTNQWFLVDMKAAQTVSRVLLDPGRRPFDYCRGYMLYASLDGVTWGNPSLVPLAFSVATYPYATAQTGTANVSASFTGLVDIKLKTPVSARYLKILQTGTSPATWSISELTVFDDKDKALRRDGWAARASNSVYDLPPRSVFDADTRSIWMLGEPQRPGNVSLFFTFRGETKGATDLVVLNYHTFNGGGISTTQHPVGWLPPVTLEF</sequence>
<dbReference type="InterPro" id="IPR008979">
    <property type="entry name" value="Galactose-bd-like_sf"/>
</dbReference>
<dbReference type="Pfam" id="PF03422">
    <property type="entry name" value="CBM_6"/>
    <property type="match status" value="1"/>
</dbReference>
<dbReference type="Proteomes" id="UP000054558">
    <property type="component" value="Unassembled WGS sequence"/>
</dbReference>
<organism evidence="3 4">
    <name type="scientific">Klebsormidium nitens</name>
    <name type="common">Green alga</name>
    <name type="synonym">Ulothrix nitens</name>
    <dbReference type="NCBI Taxonomy" id="105231"/>
    <lineage>
        <taxon>Eukaryota</taxon>
        <taxon>Viridiplantae</taxon>
        <taxon>Streptophyta</taxon>
        <taxon>Klebsormidiophyceae</taxon>
        <taxon>Klebsormidiales</taxon>
        <taxon>Klebsormidiaceae</taxon>
        <taxon>Klebsormidium</taxon>
    </lineage>
</organism>
<gene>
    <name evidence="3" type="ORF">KFL_000350320</name>
</gene>
<dbReference type="Pfam" id="PF00754">
    <property type="entry name" value="F5_F8_type_C"/>
    <property type="match status" value="1"/>
</dbReference>
<dbReference type="InterPro" id="IPR022409">
    <property type="entry name" value="PKD/Chitinase_dom"/>
</dbReference>
<dbReference type="SUPFAM" id="SSF49299">
    <property type="entry name" value="PKD domain"/>
    <property type="match status" value="1"/>
</dbReference>
<feature type="domain" description="F5/8 type C" evidence="1">
    <location>
        <begin position="983"/>
        <end position="1097"/>
    </location>
</feature>
<dbReference type="InterPro" id="IPR013783">
    <property type="entry name" value="Ig-like_fold"/>
</dbReference>
<evidence type="ECO:0000313" key="4">
    <source>
        <dbReference type="Proteomes" id="UP000054558"/>
    </source>
</evidence>
<dbReference type="Gene3D" id="3.40.50.880">
    <property type="match status" value="1"/>
</dbReference>
<dbReference type="SUPFAM" id="SSF50952">
    <property type="entry name" value="Soluble quinoprotein glucose dehydrogenase"/>
    <property type="match status" value="1"/>
</dbReference>
<dbReference type="CDD" id="cd04084">
    <property type="entry name" value="CBM6_xylanase-like"/>
    <property type="match status" value="1"/>
</dbReference>
<dbReference type="CDD" id="cd00146">
    <property type="entry name" value="PKD"/>
    <property type="match status" value="1"/>
</dbReference>
<dbReference type="Gene3D" id="2.120.10.30">
    <property type="entry name" value="TolB, C-terminal domain"/>
    <property type="match status" value="1"/>
</dbReference>
<dbReference type="InterPro" id="IPR000601">
    <property type="entry name" value="PKD_dom"/>
</dbReference>
<proteinExistence type="predicted"/>
<dbReference type="GO" id="GO:0030246">
    <property type="term" value="F:carbohydrate binding"/>
    <property type="evidence" value="ECO:0007669"/>
    <property type="project" value="InterPro"/>
</dbReference>
<dbReference type="SMART" id="SM00089">
    <property type="entry name" value="PKD"/>
    <property type="match status" value="1"/>
</dbReference>
<dbReference type="Pfam" id="PF07995">
    <property type="entry name" value="GSDH"/>
    <property type="match status" value="1"/>
</dbReference>
<dbReference type="PROSITE" id="PS50022">
    <property type="entry name" value="FA58C_3"/>
    <property type="match status" value="1"/>
</dbReference>
<dbReference type="EMBL" id="DF236984">
    <property type="protein sequence ID" value="GAQ79678.1"/>
    <property type="molecule type" value="Genomic_DNA"/>
</dbReference>
<evidence type="ECO:0000259" key="1">
    <source>
        <dbReference type="PROSITE" id="PS50022"/>
    </source>
</evidence>
<evidence type="ECO:0000259" key="2">
    <source>
        <dbReference type="PROSITE" id="PS50093"/>
    </source>
</evidence>
<protein>
    <submittedName>
        <fullName evidence="3">Ptotein with Six-bladed beta-propeller domain</fullName>
    </submittedName>
</protein>
<feature type="domain" description="PKD" evidence="2">
    <location>
        <begin position="678"/>
        <end position="767"/>
    </location>
</feature>
<reference evidence="3 4" key="1">
    <citation type="journal article" date="2014" name="Nat. Commun.">
        <title>Klebsormidium flaccidum genome reveals primary factors for plant terrestrial adaptation.</title>
        <authorList>
            <person name="Hori K."/>
            <person name="Maruyama F."/>
            <person name="Fujisawa T."/>
            <person name="Togashi T."/>
            <person name="Yamamoto N."/>
            <person name="Seo M."/>
            <person name="Sato S."/>
            <person name="Yamada T."/>
            <person name="Mori H."/>
            <person name="Tajima N."/>
            <person name="Moriyama T."/>
            <person name="Ikeuchi M."/>
            <person name="Watanabe M."/>
            <person name="Wada H."/>
            <person name="Kobayashi K."/>
            <person name="Saito M."/>
            <person name="Masuda T."/>
            <person name="Sasaki-Sekimoto Y."/>
            <person name="Mashiguchi K."/>
            <person name="Awai K."/>
            <person name="Shimojima M."/>
            <person name="Masuda S."/>
            <person name="Iwai M."/>
            <person name="Nobusawa T."/>
            <person name="Narise T."/>
            <person name="Kondo S."/>
            <person name="Saito H."/>
            <person name="Sato R."/>
            <person name="Murakawa M."/>
            <person name="Ihara Y."/>
            <person name="Oshima-Yamada Y."/>
            <person name="Ohtaka K."/>
            <person name="Satoh M."/>
            <person name="Sonobe K."/>
            <person name="Ishii M."/>
            <person name="Ohtani R."/>
            <person name="Kanamori-Sato M."/>
            <person name="Honoki R."/>
            <person name="Miyazaki D."/>
            <person name="Mochizuki H."/>
            <person name="Umetsu J."/>
            <person name="Higashi K."/>
            <person name="Shibata D."/>
            <person name="Kamiya Y."/>
            <person name="Sato N."/>
            <person name="Nakamura Y."/>
            <person name="Tabata S."/>
            <person name="Ida S."/>
            <person name="Kurokawa K."/>
            <person name="Ohta H."/>
        </authorList>
    </citation>
    <scope>NUCLEOTIDE SEQUENCE [LARGE SCALE GENOMIC DNA]</scope>
    <source>
        <strain evidence="3 4">NIES-2285</strain>
    </source>
</reference>
<evidence type="ECO:0000313" key="3">
    <source>
        <dbReference type="EMBL" id="GAQ79678.1"/>
    </source>
</evidence>
<dbReference type="InterPro" id="IPR011041">
    <property type="entry name" value="Quinoprot_gluc/sorb_DH_b-prop"/>
</dbReference>
<dbReference type="SUPFAM" id="SSF52317">
    <property type="entry name" value="Class I glutamine amidotransferase-like"/>
    <property type="match status" value="1"/>
</dbReference>
<dbReference type="PROSITE" id="PS50093">
    <property type="entry name" value="PKD"/>
    <property type="match status" value="1"/>
</dbReference>
<dbReference type="InterPro" id="IPR011042">
    <property type="entry name" value="6-blade_b-propeller_TolB-like"/>
</dbReference>
<dbReference type="Gene3D" id="2.60.120.260">
    <property type="entry name" value="Galactose-binding domain-like"/>
    <property type="match status" value="1"/>
</dbReference>
<dbReference type="InterPro" id="IPR029010">
    <property type="entry name" value="ThuA-like"/>
</dbReference>
<dbReference type="InterPro" id="IPR005084">
    <property type="entry name" value="CBM6"/>
</dbReference>
<dbReference type="AlphaFoldDB" id="A0A1Y1HV00"/>
<dbReference type="InterPro" id="IPR000421">
    <property type="entry name" value="FA58C"/>
</dbReference>
<dbReference type="Gene3D" id="2.60.40.10">
    <property type="entry name" value="Immunoglobulins"/>
    <property type="match status" value="1"/>
</dbReference>